<keyword evidence="2" id="KW-1185">Reference proteome</keyword>
<gene>
    <name evidence="1" type="ORF">INF20_05280</name>
</gene>
<reference evidence="1 2" key="1">
    <citation type="submission" date="2020-10" db="EMBL/GenBank/DDBJ databases">
        <title>ChiBAC.</title>
        <authorList>
            <person name="Zenner C."/>
            <person name="Hitch T.C.A."/>
            <person name="Clavel T."/>
        </authorList>
    </citation>
    <scope>NUCLEOTIDE SEQUENCE [LARGE SCALE GENOMIC DNA]</scope>
    <source>
        <strain evidence="1 2">DSM 108706</strain>
    </source>
</reference>
<dbReference type="EMBL" id="JADCKA010000008">
    <property type="protein sequence ID" value="MBE5035691.1"/>
    <property type="molecule type" value="Genomic_DNA"/>
</dbReference>
<name>A0ABR9QXS9_9FIRM</name>
<organism evidence="1 2">
    <name type="scientific">Gallibacter intestinalis</name>
    <dbReference type="NCBI Taxonomy" id="2779356"/>
    <lineage>
        <taxon>Bacteria</taxon>
        <taxon>Bacillati</taxon>
        <taxon>Bacillota</taxon>
        <taxon>Clostridia</taxon>
        <taxon>Eubacteriales</taxon>
        <taxon>Eubacteriaceae</taxon>
        <taxon>Gallibacter</taxon>
    </lineage>
</organism>
<protein>
    <submittedName>
        <fullName evidence="1">Uncharacterized protein</fullName>
    </submittedName>
</protein>
<evidence type="ECO:0000313" key="1">
    <source>
        <dbReference type="EMBL" id="MBE5035691.1"/>
    </source>
</evidence>
<proteinExistence type="predicted"/>
<dbReference type="RefSeq" id="WP_226385340.1">
    <property type="nucleotide sequence ID" value="NZ_JADCKA010000008.1"/>
</dbReference>
<comment type="caution">
    <text evidence="1">The sequence shown here is derived from an EMBL/GenBank/DDBJ whole genome shotgun (WGS) entry which is preliminary data.</text>
</comment>
<accession>A0ABR9QXS9</accession>
<sequence length="122" mass="14533">MMDAVKYLKIKNRMTKRCSRSRPSDCSQCVLDFDNNHYKITCEMFELQHPEEAVAAVEKWGEKHPETRMSDFLKKFPKAEVLKYGYDEYIDICPVYIDTTRNCPNGECKKCKLEYWNEEVEE</sequence>
<dbReference type="Proteomes" id="UP001516588">
    <property type="component" value="Unassembled WGS sequence"/>
</dbReference>
<evidence type="ECO:0000313" key="2">
    <source>
        <dbReference type="Proteomes" id="UP001516588"/>
    </source>
</evidence>